<evidence type="ECO:0000259" key="3">
    <source>
        <dbReference type="PROSITE" id="PS51186"/>
    </source>
</evidence>
<dbReference type="InterPro" id="IPR000182">
    <property type="entry name" value="GNAT_dom"/>
</dbReference>
<evidence type="ECO:0000313" key="4">
    <source>
        <dbReference type="EMBL" id="GLI01312.1"/>
    </source>
</evidence>
<evidence type="ECO:0000313" key="5">
    <source>
        <dbReference type="Proteomes" id="UP001144280"/>
    </source>
</evidence>
<protein>
    <recommendedName>
        <fullName evidence="3">N-acetyltransferase domain-containing protein</fullName>
    </recommendedName>
</protein>
<keyword evidence="1" id="KW-0808">Transferase</keyword>
<dbReference type="CDD" id="cd04301">
    <property type="entry name" value="NAT_SF"/>
    <property type="match status" value="1"/>
</dbReference>
<dbReference type="InterPro" id="IPR050832">
    <property type="entry name" value="Bact_Acetyltransf"/>
</dbReference>
<dbReference type="InterPro" id="IPR016181">
    <property type="entry name" value="Acyl_CoA_acyltransferase"/>
</dbReference>
<dbReference type="EMBL" id="BSDI01000042">
    <property type="protein sequence ID" value="GLI01312.1"/>
    <property type="molecule type" value="Genomic_DNA"/>
</dbReference>
<organism evidence="4 5">
    <name type="scientific">Phytohabitans aurantiacus</name>
    <dbReference type="NCBI Taxonomy" id="3016789"/>
    <lineage>
        <taxon>Bacteria</taxon>
        <taxon>Bacillati</taxon>
        <taxon>Actinomycetota</taxon>
        <taxon>Actinomycetes</taxon>
        <taxon>Micromonosporales</taxon>
        <taxon>Micromonosporaceae</taxon>
    </lineage>
</organism>
<dbReference type="Gene3D" id="3.40.630.30">
    <property type="match status" value="1"/>
</dbReference>
<proteinExistence type="predicted"/>
<dbReference type="PROSITE" id="PS51186">
    <property type="entry name" value="GNAT"/>
    <property type="match status" value="1"/>
</dbReference>
<dbReference type="Proteomes" id="UP001144280">
    <property type="component" value="Unassembled WGS sequence"/>
</dbReference>
<name>A0ABQ5R552_9ACTN</name>
<sequence length="166" mass="17976">MPDVEIAVRPYSDDDWDAIARIHDAARLDELRDSAGLEAFLTLAQTAEVEGLFDGHLWVAEADGTVAGFVALDDDEVTWLYVDPQRYRLGVGRTLLRHALAAAGPRVEVTVLDGNPAALALYLSEGFAITETRTGPLVGNETFTATGHIMHRDTAARTPSDMRSAV</sequence>
<reference evidence="4" key="1">
    <citation type="submission" date="2022-12" db="EMBL/GenBank/DDBJ databases">
        <title>New Phytohabitans aurantiacus sp. RD004123 nov., an actinomycete isolated from soil.</title>
        <authorList>
            <person name="Triningsih D.W."/>
            <person name="Harunari E."/>
            <person name="Igarashi Y."/>
        </authorList>
    </citation>
    <scope>NUCLEOTIDE SEQUENCE</scope>
    <source>
        <strain evidence="4">RD004123</strain>
    </source>
</reference>
<gene>
    <name evidence="4" type="ORF">Pa4123_65880</name>
</gene>
<dbReference type="SUPFAM" id="SSF55729">
    <property type="entry name" value="Acyl-CoA N-acyltransferases (Nat)"/>
    <property type="match status" value="1"/>
</dbReference>
<accession>A0ABQ5R552</accession>
<evidence type="ECO:0000256" key="1">
    <source>
        <dbReference type="ARBA" id="ARBA00022679"/>
    </source>
</evidence>
<dbReference type="Pfam" id="PF13508">
    <property type="entry name" value="Acetyltransf_7"/>
    <property type="match status" value="1"/>
</dbReference>
<dbReference type="RefSeq" id="WP_281902229.1">
    <property type="nucleotide sequence ID" value="NZ_BSDI01000042.1"/>
</dbReference>
<keyword evidence="5" id="KW-1185">Reference proteome</keyword>
<feature type="domain" description="N-acetyltransferase" evidence="3">
    <location>
        <begin position="6"/>
        <end position="153"/>
    </location>
</feature>
<dbReference type="PANTHER" id="PTHR43877">
    <property type="entry name" value="AMINOALKYLPHOSPHONATE N-ACETYLTRANSFERASE-RELATED-RELATED"/>
    <property type="match status" value="1"/>
</dbReference>
<keyword evidence="2" id="KW-0012">Acyltransferase</keyword>
<evidence type="ECO:0000256" key="2">
    <source>
        <dbReference type="ARBA" id="ARBA00023315"/>
    </source>
</evidence>
<comment type="caution">
    <text evidence="4">The sequence shown here is derived from an EMBL/GenBank/DDBJ whole genome shotgun (WGS) entry which is preliminary data.</text>
</comment>